<dbReference type="PROSITE" id="PS50889">
    <property type="entry name" value="S4"/>
    <property type="match status" value="1"/>
</dbReference>
<dbReference type="GO" id="GO:0015935">
    <property type="term" value="C:small ribosomal subunit"/>
    <property type="evidence" value="ECO:0007669"/>
    <property type="project" value="InterPro"/>
</dbReference>
<dbReference type="PROSITE" id="PS00632">
    <property type="entry name" value="RIBOSOMAL_S4"/>
    <property type="match status" value="1"/>
</dbReference>
<keyword evidence="3 7" id="KW-0694">RNA-binding</keyword>
<evidence type="ECO:0000256" key="7">
    <source>
        <dbReference type="HAMAP-Rule" id="MF_01306"/>
    </source>
</evidence>
<sequence length="197" mass="22861">MKYGCRKCRREGVKLFLKGEKCFSPKCPITRRPYAPGEHGPSLFTKLSEYGKQLREKQKVKKIYNLGETQLKNYYLKAGKKSGDTSENLVRFLEARLDSIIYRLGVAASRSMARQMVSHNNFLVNGKNVNIPSFIISDKDEIRAKENKKIKVDDKIKLPSWLSFDQKKQIAKLKHLPTKDELELPFDINLVIEYYSR</sequence>
<keyword evidence="2 7" id="KW-0699">rRNA-binding</keyword>
<evidence type="ECO:0000259" key="9">
    <source>
        <dbReference type="SMART" id="SM00363"/>
    </source>
</evidence>
<protein>
    <recommendedName>
        <fullName evidence="6 7">Small ribosomal subunit protein uS4</fullName>
    </recommendedName>
</protein>
<dbReference type="GO" id="GO:0003735">
    <property type="term" value="F:structural constituent of ribosome"/>
    <property type="evidence" value="ECO:0007669"/>
    <property type="project" value="InterPro"/>
</dbReference>
<proteinExistence type="inferred from homology"/>
<dbReference type="NCBIfam" id="TIGR01017">
    <property type="entry name" value="rpsD_bact"/>
    <property type="match status" value="1"/>
</dbReference>
<dbReference type="InterPro" id="IPR002942">
    <property type="entry name" value="S4_RNA-bd"/>
</dbReference>
<comment type="caution">
    <text evidence="11">The sequence shown here is derived from an EMBL/GenBank/DDBJ whole genome shotgun (WGS) entry which is preliminary data.</text>
</comment>
<feature type="domain" description="Small ribosomal subunit protein uS4 N-terminal" evidence="10">
    <location>
        <begin position="2"/>
        <end position="94"/>
    </location>
</feature>
<dbReference type="SMART" id="SM00363">
    <property type="entry name" value="S4"/>
    <property type="match status" value="1"/>
</dbReference>
<comment type="function">
    <text evidence="7">One of the primary rRNA binding proteins, it binds directly to 16S rRNA where it nucleates assembly of the body of the 30S subunit.</text>
</comment>
<dbReference type="Gene3D" id="1.10.1050.10">
    <property type="entry name" value="Ribosomal Protein S4 Delta 41, Chain A, domain 1"/>
    <property type="match status" value="1"/>
</dbReference>
<evidence type="ECO:0000259" key="10">
    <source>
        <dbReference type="SMART" id="SM01390"/>
    </source>
</evidence>
<dbReference type="GO" id="GO:0042274">
    <property type="term" value="P:ribosomal small subunit biogenesis"/>
    <property type="evidence" value="ECO:0007669"/>
    <property type="project" value="TreeGrafter"/>
</dbReference>
<keyword evidence="5 7" id="KW-0687">Ribonucleoprotein</keyword>
<dbReference type="Gene3D" id="3.10.290.10">
    <property type="entry name" value="RNA-binding S4 domain"/>
    <property type="match status" value="1"/>
</dbReference>
<reference evidence="11 12" key="1">
    <citation type="journal article" date="2016" name="Environ. Microbiol.">
        <title>Genomic resolution of a cold subsurface aquifer community provides metabolic insights for novel microbes adapted to high CO concentrations.</title>
        <authorList>
            <person name="Probst A.J."/>
            <person name="Castelle C.J."/>
            <person name="Singh A."/>
            <person name="Brown C.T."/>
            <person name="Anantharaman K."/>
            <person name="Sharon I."/>
            <person name="Hug L.A."/>
            <person name="Burstein D."/>
            <person name="Emerson J.B."/>
            <person name="Thomas B.C."/>
            <person name="Banfield J.F."/>
        </authorList>
    </citation>
    <scope>NUCLEOTIDE SEQUENCE [LARGE SCALE GENOMIC DNA]</scope>
    <source>
        <strain evidence="11">CG1_02_42_45</strain>
    </source>
</reference>
<organism evidence="11 12">
    <name type="scientific">Candidatus Berkelbacteria bacterium CG1_02_42_45</name>
    <dbReference type="NCBI Taxonomy" id="1805036"/>
    <lineage>
        <taxon>Bacteria</taxon>
        <taxon>Candidatus Berkelbacteria</taxon>
    </lineage>
</organism>
<dbReference type="Pfam" id="PF00163">
    <property type="entry name" value="Ribosomal_S4"/>
    <property type="match status" value="1"/>
</dbReference>
<dbReference type="AlphaFoldDB" id="A0A1J4RSF1"/>
<gene>
    <name evidence="7" type="primary">rpsD</name>
    <name evidence="11" type="ORF">AUJ40_00025</name>
</gene>
<accession>A0A1J4RSF1</accession>
<dbReference type="InterPro" id="IPR001912">
    <property type="entry name" value="Ribosomal_uS4_N"/>
</dbReference>
<dbReference type="FunFam" id="3.10.290.10:FF:000001">
    <property type="entry name" value="30S ribosomal protein S4"/>
    <property type="match status" value="1"/>
</dbReference>
<dbReference type="HAMAP" id="MF_01306_B">
    <property type="entry name" value="Ribosomal_uS4_B"/>
    <property type="match status" value="1"/>
</dbReference>
<dbReference type="SUPFAM" id="SSF55174">
    <property type="entry name" value="Alpha-L RNA-binding motif"/>
    <property type="match status" value="1"/>
</dbReference>
<dbReference type="CDD" id="cd00165">
    <property type="entry name" value="S4"/>
    <property type="match status" value="1"/>
</dbReference>
<dbReference type="InterPro" id="IPR005709">
    <property type="entry name" value="Ribosomal_uS4_bac-type"/>
</dbReference>
<dbReference type="InterPro" id="IPR022801">
    <property type="entry name" value="Ribosomal_uS4"/>
</dbReference>
<evidence type="ECO:0000256" key="1">
    <source>
        <dbReference type="ARBA" id="ARBA00007465"/>
    </source>
</evidence>
<dbReference type="GO" id="GO:0006412">
    <property type="term" value="P:translation"/>
    <property type="evidence" value="ECO:0007669"/>
    <property type="project" value="UniProtKB-UniRule"/>
</dbReference>
<evidence type="ECO:0000256" key="4">
    <source>
        <dbReference type="ARBA" id="ARBA00022980"/>
    </source>
</evidence>
<comment type="subunit">
    <text evidence="7">Part of the 30S ribosomal subunit. Contacts protein S5. The interaction surface between S4 and S5 is involved in control of translational fidelity.</text>
</comment>
<dbReference type="Proteomes" id="UP000182753">
    <property type="component" value="Unassembled WGS sequence"/>
</dbReference>
<dbReference type="Pfam" id="PF01479">
    <property type="entry name" value="S4"/>
    <property type="match status" value="1"/>
</dbReference>
<dbReference type="PANTHER" id="PTHR11831">
    <property type="entry name" value="30S 40S RIBOSOMAL PROTEIN"/>
    <property type="match status" value="1"/>
</dbReference>
<evidence type="ECO:0000256" key="3">
    <source>
        <dbReference type="ARBA" id="ARBA00022884"/>
    </source>
</evidence>
<dbReference type="PANTHER" id="PTHR11831:SF4">
    <property type="entry name" value="SMALL RIBOSOMAL SUBUNIT PROTEIN US4M"/>
    <property type="match status" value="1"/>
</dbReference>
<dbReference type="SMART" id="SM01390">
    <property type="entry name" value="Ribosomal_S4"/>
    <property type="match status" value="1"/>
</dbReference>
<evidence type="ECO:0000256" key="5">
    <source>
        <dbReference type="ARBA" id="ARBA00023274"/>
    </source>
</evidence>
<evidence type="ECO:0000313" key="12">
    <source>
        <dbReference type="Proteomes" id="UP000182753"/>
    </source>
</evidence>
<comment type="similarity">
    <text evidence="1 7 8">Belongs to the universal ribosomal protein uS4 family.</text>
</comment>
<dbReference type="InterPro" id="IPR036986">
    <property type="entry name" value="S4_RNA-bd_sf"/>
</dbReference>
<feature type="domain" description="RNA-binding S4" evidence="9">
    <location>
        <begin position="95"/>
        <end position="156"/>
    </location>
</feature>
<dbReference type="InterPro" id="IPR018079">
    <property type="entry name" value="Ribosomal_uS4_CS"/>
</dbReference>
<evidence type="ECO:0000313" key="11">
    <source>
        <dbReference type="EMBL" id="OIN90313.1"/>
    </source>
</evidence>
<dbReference type="NCBIfam" id="NF003717">
    <property type="entry name" value="PRK05327.1"/>
    <property type="match status" value="1"/>
</dbReference>
<name>A0A1J4RSF1_9BACT</name>
<evidence type="ECO:0000256" key="2">
    <source>
        <dbReference type="ARBA" id="ARBA00022730"/>
    </source>
</evidence>
<comment type="function">
    <text evidence="7">With S5 and S12 plays an important role in translational accuracy.</text>
</comment>
<keyword evidence="4 7" id="KW-0689">Ribosomal protein</keyword>
<dbReference type="EMBL" id="MNUJ01000001">
    <property type="protein sequence ID" value="OIN90313.1"/>
    <property type="molecule type" value="Genomic_DNA"/>
</dbReference>
<evidence type="ECO:0000256" key="6">
    <source>
        <dbReference type="ARBA" id="ARBA00035254"/>
    </source>
</evidence>
<dbReference type="GO" id="GO:0019843">
    <property type="term" value="F:rRNA binding"/>
    <property type="evidence" value="ECO:0007669"/>
    <property type="project" value="UniProtKB-UniRule"/>
</dbReference>
<evidence type="ECO:0000256" key="8">
    <source>
        <dbReference type="RuleBase" id="RU003699"/>
    </source>
</evidence>